<dbReference type="EMBL" id="NIZW01000011">
    <property type="protein sequence ID" value="PHQ34444.1"/>
    <property type="molecule type" value="Genomic_DNA"/>
</dbReference>
<gene>
    <name evidence="1" type="ORF">CEE69_15690</name>
</gene>
<comment type="caution">
    <text evidence="1">The sequence shown here is derived from an EMBL/GenBank/DDBJ whole genome shotgun (WGS) entry which is preliminary data.</text>
</comment>
<keyword evidence="2" id="KW-1185">Reference proteome</keyword>
<organism evidence="1 2">
    <name type="scientific">Rhodopirellula bahusiensis</name>
    <dbReference type="NCBI Taxonomy" id="2014065"/>
    <lineage>
        <taxon>Bacteria</taxon>
        <taxon>Pseudomonadati</taxon>
        <taxon>Planctomycetota</taxon>
        <taxon>Planctomycetia</taxon>
        <taxon>Pirellulales</taxon>
        <taxon>Pirellulaceae</taxon>
        <taxon>Rhodopirellula</taxon>
    </lineage>
</organism>
<evidence type="ECO:0000313" key="1">
    <source>
        <dbReference type="EMBL" id="PHQ34444.1"/>
    </source>
</evidence>
<evidence type="ECO:0008006" key="3">
    <source>
        <dbReference type="Google" id="ProtNLM"/>
    </source>
</evidence>
<protein>
    <recommendedName>
        <fullName evidence="3">Transcription factor zinc-finger domain-containing protein</fullName>
    </recommendedName>
</protein>
<dbReference type="Proteomes" id="UP000225740">
    <property type="component" value="Unassembled WGS sequence"/>
</dbReference>
<reference evidence="1 2" key="1">
    <citation type="submission" date="2017-06" db="EMBL/GenBank/DDBJ databases">
        <title>Description of Rhodopirellula bahusiensis sp. nov.</title>
        <authorList>
            <person name="Kizina J."/>
            <person name="Harder J."/>
        </authorList>
    </citation>
    <scope>NUCLEOTIDE SEQUENCE [LARGE SCALE GENOMIC DNA]</scope>
    <source>
        <strain evidence="1 2">SWK21</strain>
    </source>
</reference>
<accession>A0A2G1W5Y2</accession>
<proteinExistence type="predicted"/>
<name>A0A2G1W5Y2_9BACT</name>
<evidence type="ECO:0000313" key="2">
    <source>
        <dbReference type="Proteomes" id="UP000225740"/>
    </source>
</evidence>
<sequence length="172" mass="18814">MEENSMNCESCGAPITRMGRFGRYFCDHCDRKAVATPLKDSADGLVLTGTTTDIPCLTCEDTQLELGSLDTYPVEGCRRCQGILLKSSAFAKLIRKRRASYNGADHSGEFDPALDGPRDYHSRLTCPTCCLSMDSFFYAGPGRVAIDSCCRCETVWLDCGEVSSIIEAPGLR</sequence>
<dbReference type="AlphaFoldDB" id="A0A2G1W5Y2"/>